<evidence type="ECO:0000256" key="1">
    <source>
        <dbReference type="ARBA" id="ARBA00004141"/>
    </source>
</evidence>
<dbReference type="PANTHER" id="PTHR11537:SF254">
    <property type="entry name" value="POTASSIUM VOLTAGE-GATED CHANNEL PROTEIN SHAB"/>
    <property type="match status" value="1"/>
</dbReference>
<dbReference type="SUPFAM" id="SSF81324">
    <property type="entry name" value="Voltage-gated potassium channels"/>
    <property type="match status" value="1"/>
</dbReference>
<keyword evidence="11" id="KW-1185">Reference proteome</keyword>
<feature type="domain" description="Potassium channel" evidence="9">
    <location>
        <begin position="123"/>
        <end position="195"/>
    </location>
</feature>
<keyword evidence="3 8" id="KW-0812">Transmembrane</keyword>
<keyword evidence="2" id="KW-0813">Transport</keyword>
<dbReference type="InterPro" id="IPR013099">
    <property type="entry name" value="K_chnl_dom"/>
</dbReference>
<dbReference type="RefSeq" id="WP_115752048.1">
    <property type="nucleotide sequence ID" value="NZ_LARY01000001.1"/>
</dbReference>
<comment type="subcellular location">
    <subcellularLocation>
        <location evidence="1">Membrane</location>
        <topology evidence="1">Multi-pass membrane protein</topology>
    </subcellularLocation>
</comment>
<dbReference type="GO" id="GO:0005249">
    <property type="term" value="F:voltage-gated potassium channel activity"/>
    <property type="evidence" value="ECO:0007669"/>
    <property type="project" value="InterPro"/>
</dbReference>
<evidence type="ECO:0000259" key="9">
    <source>
        <dbReference type="Pfam" id="PF07885"/>
    </source>
</evidence>
<dbReference type="Pfam" id="PF07885">
    <property type="entry name" value="Ion_trans_2"/>
    <property type="match status" value="1"/>
</dbReference>
<feature type="transmembrane region" description="Helical" evidence="8">
    <location>
        <begin position="37"/>
        <end position="55"/>
    </location>
</feature>
<dbReference type="Gene3D" id="1.10.287.70">
    <property type="match status" value="1"/>
</dbReference>
<evidence type="ECO:0000256" key="6">
    <source>
        <dbReference type="ARBA" id="ARBA00023136"/>
    </source>
</evidence>
<evidence type="ECO:0000256" key="8">
    <source>
        <dbReference type="SAM" id="Phobius"/>
    </source>
</evidence>
<evidence type="ECO:0000256" key="2">
    <source>
        <dbReference type="ARBA" id="ARBA00022448"/>
    </source>
</evidence>
<evidence type="ECO:0000256" key="7">
    <source>
        <dbReference type="ARBA" id="ARBA00023303"/>
    </source>
</evidence>
<reference evidence="11" key="1">
    <citation type="submission" date="2015-04" db="EMBL/GenBank/DDBJ databases">
        <authorList>
            <person name="Schardt J."/>
            <person name="Mueller-Herbst S."/>
            <person name="Scherer S."/>
            <person name="Huptas C."/>
        </authorList>
    </citation>
    <scope>NUCLEOTIDE SEQUENCE [LARGE SCALE GENOMIC DNA]</scope>
    <source>
        <strain evidence="11">Kiel-L1</strain>
    </source>
</reference>
<sequence length="232" mass="26775">MVHFFQKRAGFIYQLFIVSLIILSLCLLDNSSAWANIVQWLIWLVFVIDYGVQLFRAKNKKKFLRTHFLEALSVIPFLHDFRVFKLISVLHYVGYLSKGLRHSWNIYNMLLKYFSNRLVIGLVITIIVVPFIMFLIEPSFTSYREAVWWCIQTVSTVGYGDVIPDTQLGRLIAGFMMLIGISILGAFSGVVSEYFRGKKKNDFDSLVKSIANTDSLTPEQKKVLKDLIDTKK</sequence>
<keyword evidence="7" id="KW-0407">Ion channel</keyword>
<accession>A0A3D8TTR7</accession>
<evidence type="ECO:0000313" key="10">
    <source>
        <dbReference type="EMBL" id="RDX02370.1"/>
    </source>
</evidence>
<dbReference type="AlphaFoldDB" id="A0A3D8TTR7"/>
<dbReference type="InterPro" id="IPR027359">
    <property type="entry name" value="Volt_channel_dom_sf"/>
</dbReference>
<feature type="transmembrane region" description="Helical" evidence="8">
    <location>
        <begin position="12"/>
        <end position="31"/>
    </location>
</feature>
<dbReference type="GO" id="GO:0001508">
    <property type="term" value="P:action potential"/>
    <property type="evidence" value="ECO:0007669"/>
    <property type="project" value="TreeGrafter"/>
</dbReference>
<evidence type="ECO:0000313" key="11">
    <source>
        <dbReference type="Proteomes" id="UP000257055"/>
    </source>
</evidence>
<evidence type="ECO:0000256" key="3">
    <source>
        <dbReference type="ARBA" id="ARBA00022692"/>
    </source>
</evidence>
<keyword evidence="6 8" id="KW-0472">Membrane</keyword>
<dbReference type="GO" id="GO:0008076">
    <property type="term" value="C:voltage-gated potassium channel complex"/>
    <property type="evidence" value="ECO:0007669"/>
    <property type="project" value="InterPro"/>
</dbReference>
<keyword evidence="4 8" id="KW-1133">Transmembrane helix</keyword>
<feature type="transmembrane region" description="Helical" evidence="8">
    <location>
        <begin position="118"/>
        <end position="136"/>
    </location>
</feature>
<keyword evidence="5" id="KW-0406">Ion transport</keyword>
<evidence type="ECO:0000256" key="4">
    <source>
        <dbReference type="ARBA" id="ARBA00022989"/>
    </source>
</evidence>
<feature type="transmembrane region" description="Helical" evidence="8">
    <location>
        <begin position="171"/>
        <end position="191"/>
    </location>
</feature>
<evidence type="ECO:0000256" key="5">
    <source>
        <dbReference type="ARBA" id="ARBA00023065"/>
    </source>
</evidence>
<protein>
    <recommendedName>
        <fullName evidence="9">Potassium channel domain-containing protein</fullName>
    </recommendedName>
</protein>
<dbReference type="Proteomes" id="UP000257055">
    <property type="component" value="Unassembled WGS sequence"/>
</dbReference>
<dbReference type="InterPro" id="IPR028325">
    <property type="entry name" value="VG_K_chnl"/>
</dbReference>
<comment type="caution">
    <text evidence="10">The sequence shown here is derived from an EMBL/GenBank/DDBJ whole genome shotgun (WGS) entry which is preliminary data.</text>
</comment>
<dbReference type="Gene3D" id="1.20.120.350">
    <property type="entry name" value="Voltage-gated potassium channels. Chain C"/>
    <property type="match status" value="1"/>
</dbReference>
<dbReference type="EMBL" id="LARY01000001">
    <property type="protein sequence ID" value="RDX02370.1"/>
    <property type="molecule type" value="Genomic_DNA"/>
</dbReference>
<dbReference type="PANTHER" id="PTHR11537">
    <property type="entry name" value="VOLTAGE-GATED POTASSIUM CHANNEL"/>
    <property type="match status" value="1"/>
</dbReference>
<organism evidence="10 11">
    <name type="scientific">Listeria kieliensis</name>
    <dbReference type="NCBI Taxonomy" id="1621700"/>
    <lineage>
        <taxon>Bacteria</taxon>
        <taxon>Bacillati</taxon>
        <taxon>Bacillota</taxon>
        <taxon>Bacilli</taxon>
        <taxon>Bacillales</taxon>
        <taxon>Listeriaceae</taxon>
        <taxon>Listeria</taxon>
    </lineage>
</organism>
<name>A0A3D8TTR7_9LIST</name>
<proteinExistence type="predicted"/>
<gene>
    <name evidence="10" type="ORF">UR08_02300</name>
</gene>